<keyword evidence="1" id="KW-0472">Membrane</keyword>
<accession>A0A516G7M2</accession>
<evidence type="ECO:0000313" key="2">
    <source>
        <dbReference type="EMBL" id="QDO87531.1"/>
    </source>
</evidence>
<gene>
    <name evidence="2" type="ORF">FNH13_03585</name>
</gene>
<dbReference type="Proteomes" id="UP000315395">
    <property type="component" value="Chromosome"/>
</dbReference>
<evidence type="ECO:0000256" key="1">
    <source>
        <dbReference type="SAM" id="Phobius"/>
    </source>
</evidence>
<keyword evidence="3" id="KW-1185">Reference proteome</keyword>
<proteinExistence type="predicted"/>
<dbReference type="RefSeq" id="WP_143782208.1">
    <property type="nucleotide sequence ID" value="NZ_CP041616.1"/>
</dbReference>
<organism evidence="2 3">
    <name type="scientific">Ornithinimicrobium ciconiae</name>
    <dbReference type="NCBI Taxonomy" id="2594265"/>
    <lineage>
        <taxon>Bacteria</taxon>
        <taxon>Bacillati</taxon>
        <taxon>Actinomycetota</taxon>
        <taxon>Actinomycetes</taxon>
        <taxon>Micrococcales</taxon>
        <taxon>Ornithinimicrobiaceae</taxon>
        <taxon>Ornithinimicrobium</taxon>
    </lineage>
</organism>
<feature type="transmembrane region" description="Helical" evidence="1">
    <location>
        <begin position="17"/>
        <end position="38"/>
    </location>
</feature>
<keyword evidence="1" id="KW-0812">Transmembrane</keyword>
<evidence type="ECO:0000313" key="3">
    <source>
        <dbReference type="Proteomes" id="UP000315395"/>
    </source>
</evidence>
<name>A0A516G7M2_9MICO</name>
<dbReference type="AlphaFoldDB" id="A0A516G7M2"/>
<dbReference type="EMBL" id="CP041616">
    <property type="protein sequence ID" value="QDO87531.1"/>
    <property type="molecule type" value="Genomic_DNA"/>
</dbReference>
<reference evidence="2 3" key="1">
    <citation type="submission" date="2019-07" db="EMBL/GenBank/DDBJ databases">
        <title>complete genome sequencing of Ornithinimicrobium sp. H23M54.</title>
        <authorList>
            <person name="Bae J.-W."/>
            <person name="Lee S.-Y."/>
        </authorList>
    </citation>
    <scope>NUCLEOTIDE SEQUENCE [LARGE SCALE GENOMIC DNA]</scope>
    <source>
        <strain evidence="2 3">H23M54</strain>
    </source>
</reference>
<dbReference type="KEGG" id="orz:FNH13_03585"/>
<keyword evidence="1" id="KW-1133">Transmembrane helix</keyword>
<sequence>MIADVTGDQRVQRRGRIVIVTIIALFLLACAVLGVFLWQRHQEEQRLGELTAPGLLSVGVPPLDQEIDELAPLENNRGLVATYRDAEAEPITQFRLLNIRVGPGLDLCAALGEVEPELADNCESTAHDLSAHADGPSTILLAEGQLRAATLVVLVAHPANYDAETLRSYVEQAEWMSVRDLADQVG</sequence>
<protein>
    <submittedName>
        <fullName evidence="2">Uncharacterized protein</fullName>
    </submittedName>
</protein>